<dbReference type="InterPro" id="IPR023795">
    <property type="entry name" value="Serpin_CS"/>
</dbReference>
<dbReference type="PROSITE" id="PS00284">
    <property type="entry name" value="SERPIN"/>
    <property type="match status" value="1"/>
</dbReference>
<sequence length="81" mass="9071">MLPPEVRMDRPFIYMISTTDELATILFAKPSDKGRSYVHSIQQFRSLPAGNPTIAQGSPEHILVKTEYPSSMEQSSMTCPL</sequence>
<proteinExistence type="predicted"/>
<accession>A0A7R8WK07</accession>
<evidence type="ECO:0000313" key="1">
    <source>
        <dbReference type="EMBL" id="CAD7233170.1"/>
    </source>
</evidence>
<dbReference type="AlphaFoldDB" id="A0A7R8WK07"/>
<protein>
    <submittedName>
        <fullName evidence="1">Uncharacterized protein</fullName>
    </submittedName>
</protein>
<name>A0A7R8WK07_9CRUS</name>
<organism evidence="1">
    <name type="scientific">Cyprideis torosa</name>
    <dbReference type="NCBI Taxonomy" id="163714"/>
    <lineage>
        <taxon>Eukaryota</taxon>
        <taxon>Metazoa</taxon>
        <taxon>Ecdysozoa</taxon>
        <taxon>Arthropoda</taxon>
        <taxon>Crustacea</taxon>
        <taxon>Oligostraca</taxon>
        <taxon>Ostracoda</taxon>
        <taxon>Podocopa</taxon>
        <taxon>Podocopida</taxon>
        <taxon>Cytherocopina</taxon>
        <taxon>Cytheroidea</taxon>
        <taxon>Cytherideidae</taxon>
        <taxon>Cyprideis</taxon>
    </lineage>
</organism>
<gene>
    <name evidence="1" type="ORF">CTOB1V02_LOCUS10993</name>
</gene>
<reference evidence="1" key="1">
    <citation type="submission" date="2020-11" db="EMBL/GenBank/DDBJ databases">
        <authorList>
            <person name="Tran Van P."/>
        </authorList>
    </citation>
    <scope>NUCLEOTIDE SEQUENCE</scope>
</reference>
<dbReference type="EMBL" id="OB665766">
    <property type="protein sequence ID" value="CAD7233170.1"/>
    <property type="molecule type" value="Genomic_DNA"/>
</dbReference>